<gene>
    <name evidence="10" type="ORF">H8S00_05950</name>
</gene>
<dbReference type="InterPro" id="IPR001206">
    <property type="entry name" value="Diacylglycerol_kinase_cat_dom"/>
</dbReference>
<dbReference type="InterPro" id="IPR045540">
    <property type="entry name" value="YegS/DAGK_C"/>
</dbReference>
<keyword evidence="3" id="KW-0808">Transferase</keyword>
<dbReference type="PANTHER" id="PTHR12358:SF54">
    <property type="entry name" value="SPHINGOSINE KINASE RELATED PROTEIN"/>
    <property type="match status" value="1"/>
</dbReference>
<dbReference type="Proteomes" id="UP000597877">
    <property type="component" value="Unassembled WGS sequence"/>
</dbReference>
<dbReference type="Gene3D" id="3.40.50.10330">
    <property type="entry name" value="Probable inorganic polyphosphate/atp-NAD kinase, domain 1"/>
    <property type="match status" value="1"/>
</dbReference>
<dbReference type="Pfam" id="PF00781">
    <property type="entry name" value="DAGK_cat"/>
    <property type="match status" value="1"/>
</dbReference>
<keyword evidence="7" id="KW-0443">Lipid metabolism</keyword>
<accession>A0ABR7F1N3</accession>
<evidence type="ECO:0000256" key="8">
    <source>
        <dbReference type="ARBA" id="ARBA00023264"/>
    </source>
</evidence>
<protein>
    <submittedName>
        <fullName evidence="10">Diacylglycerol kinase family lipid kinase</fullName>
    </submittedName>
</protein>
<dbReference type="SUPFAM" id="SSF111331">
    <property type="entry name" value="NAD kinase/diacylglycerol kinase-like"/>
    <property type="match status" value="1"/>
</dbReference>
<feature type="domain" description="DAGKc" evidence="9">
    <location>
        <begin position="1"/>
        <end position="99"/>
    </location>
</feature>
<keyword evidence="7" id="KW-0444">Lipid biosynthesis</keyword>
<dbReference type="InterPro" id="IPR017438">
    <property type="entry name" value="ATP-NAD_kinase_N"/>
</dbReference>
<dbReference type="Gene3D" id="2.60.200.40">
    <property type="match status" value="1"/>
</dbReference>
<sequence length="291" mass="33138">MKYYFIINPKSGKIDKSRIEKNIREACIVREIPYEIIYTSRKGEAKKMASQIPDEECVIFSVGGDGSLNEVLNGIVGSKNKILGNIPTGSGNDFDKTLRNFESGIHYIDLGKINSHYFINLACVGLDADVANNVSVIRNKKWVPVSQRYNVSLVYTYFKYKFKKLTISMGETTVSNYCTIFAVCNGQYYGGGFRIAPHAILDDGMFDIYVVEKMSKIKILPVLLKLIRGKHENDKAIKKYKDSKITVDCEEPYTFNVDGEMLTSKHFELEIDKRAVQVFNDRLFINEILEK</sequence>
<keyword evidence="6" id="KW-0067">ATP-binding</keyword>
<dbReference type="RefSeq" id="WP_021953202.1">
    <property type="nucleotide sequence ID" value="NZ_JACOOZ010000003.1"/>
</dbReference>
<evidence type="ECO:0000256" key="4">
    <source>
        <dbReference type="ARBA" id="ARBA00022741"/>
    </source>
</evidence>
<evidence type="ECO:0000313" key="10">
    <source>
        <dbReference type="EMBL" id="MBC5667524.1"/>
    </source>
</evidence>
<dbReference type="InterPro" id="IPR016064">
    <property type="entry name" value="NAD/diacylglycerol_kinase_sf"/>
</dbReference>
<comment type="similarity">
    <text evidence="2">Belongs to the diacylglycerol/lipid kinase family.</text>
</comment>
<evidence type="ECO:0000259" key="9">
    <source>
        <dbReference type="PROSITE" id="PS50146"/>
    </source>
</evidence>
<keyword evidence="7" id="KW-0594">Phospholipid biosynthesis</keyword>
<dbReference type="EMBL" id="JACOOZ010000003">
    <property type="protein sequence ID" value="MBC5667524.1"/>
    <property type="molecule type" value="Genomic_DNA"/>
</dbReference>
<evidence type="ECO:0000256" key="3">
    <source>
        <dbReference type="ARBA" id="ARBA00022679"/>
    </source>
</evidence>
<keyword evidence="4" id="KW-0547">Nucleotide-binding</keyword>
<dbReference type="InterPro" id="IPR050187">
    <property type="entry name" value="Lipid_Phosphate_FormReg"/>
</dbReference>
<dbReference type="SMART" id="SM00046">
    <property type="entry name" value="DAGKc"/>
    <property type="match status" value="1"/>
</dbReference>
<evidence type="ECO:0000256" key="1">
    <source>
        <dbReference type="ARBA" id="ARBA00001946"/>
    </source>
</evidence>
<dbReference type="PROSITE" id="PS50146">
    <property type="entry name" value="DAGK"/>
    <property type="match status" value="1"/>
</dbReference>
<keyword evidence="5 10" id="KW-0418">Kinase</keyword>
<evidence type="ECO:0000256" key="5">
    <source>
        <dbReference type="ARBA" id="ARBA00022777"/>
    </source>
</evidence>
<dbReference type="PANTHER" id="PTHR12358">
    <property type="entry name" value="SPHINGOSINE KINASE"/>
    <property type="match status" value="1"/>
</dbReference>
<proteinExistence type="inferred from homology"/>
<evidence type="ECO:0000256" key="6">
    <source>
        <dbReference type="ARBA" id="ARBA00022840"/>
    </source>
</evidence>
<evidence type="ECO:0000313" key="11">
    <source>
        <dbReference type="Proteomes" id="UP000597877"/>
    </source>
</evidence>
<name>A0ABR7F1N3_9FIRM</name>
<dbReference type="NCBIfam" id="TIGR00147">
    <property type="entry name" value="YegS/Rv2252/BmrU family lipid kinase"/>
    <property type="match status" value="1"/>
</dbReference>
<keyword evidence="11" id="KW-1185">Reference proteome</keyword>
<organism evidence="10 11">
    <name type="scientific">Eubacterium segne</name>
    <dbReference type="NCBI Taxonomy" id="2763045"/>
    <lineage>
        <taxon>Bacteria</taxon>
        <taxon>Bacillati</taxon>
        <taxon>Bacillota</taxon>
        <taxon>Clostridia</taxon>
        <taxon>Eubacteriales</taxon>
        <taxon>Eubacteriaceae</taxon>
        <taxon>Eubacterium</taxon>
    </lineage>
</organism>
<comment type="caution">
    <text evidence="10">The sequence shown here is derived from an EMBL/GenBank/DDBJ whole genome shotgun (WGS) entry which is preliminary data.</text>
</comment>
<dbReference type="Pfam" id="PF19279">
    <property type="entry name" value="YegS_C"/>
    <property type="match status" value="1"/>
</dbReference>
<dbReference type="GO" id="GO:0016301">
    <property type="term" value="F:kinase activity"/>
    <property type="evidence" value="ECO:0007669"/>
    <property type="project" value="UniProtKB-KW"/>
</dbReference>
<evidence type="ECO:0000256" key="2">
    <source>
        <dbReference type="ARBA" id="ARBA00005983"/>
    </source>
</evidence>
<dbReference type="InterPro" id="IPR005218">
    <property type="entry name" value="Diacylglycerol/lipid_kinase"/>
</dbReference>
<keyword evidence="8" id="KW-1208">Phospholipid metabolism</keyword>
<comment type="cofactor">
    <cofactor evidence="1">
        <name>Mg(2+)</name>
        <dbReference type="ChEBI" id="CHEBI:18420"/>
    </cofactor>
</comment>
<reference evidence="10 11" key="1">
    <citation type="submission" date="2020-08" db="EMBL/GenBank/DDBJ databases">
        <title>Genome public.</title>
        <authorList>
            <person name="Liu C."/>
            <person name="Sun Q."/>
        </authorList>
    </citation>
    <scope>NUCLEOTIDE SEQUENCE [LARGE SCALE GENOMIC DNA]</scope>
    <source>
        <strain evidence="10 11">BX4</strain>
    </source>
</reference>
<evidence type="ECO:0000256" key="7">
    <source>
        <dbReference type="ARBA" id="ARBA00023209"/>
    </source>
</evidence>